<dbReference type="EMBL" id="ACWF01000156">
    <property type="protein sequence ID" value="EHL73715.1"/>
    <property type="molecule type" value="Genomic_DNA"/>
</dbReference>
<evidence type="ECO:0000313" key="2">
    <source>
        <dbReference type="Proteomes" id="UP000011747"/>
    </source>
</evidence>
<dbReference type="InterPro" id="IPR020277">
    <property type="entry name" value="DUF2624"/>
</dbReference>
<dbReference type="HOGENOM" id="CLU_168041_0_0_9"/>
<organism evidence="1 2">
    <name type="scientific">Bacillus smithii 7_3_47FAA</name>
    <dbReference type="NCBI Taxonomy" id="665952"/>
    <lineage>
        <taxon>Bacteria</taxon>
        <taxon>Bacillati</taxon>
        <taxon>Bacillota</taxon>
        <taxon>Bacilli</taxon>
        <taxon>Bacillales</taxon>
        <taxon>Bacillaceae</taxon>
        <taxon>Bacillus</taxon>
    </lineage>
</organism>
<dbReference type="RefSeq" id="WP_003355373.1">
    <property type="nucleotide sequence ID" value="NZ_JH414764.1"/>
</dbReference>
<keyword evidence="2" id="KW-1185">Reference proteome</keyword>
<evidence type="ECO:0000313" key="1">
    <source>
        <dbReference type="EMBL" id="EHL73715.1"/>
    </source>
</evidence>
<reference evidence="1 2" key="1">
    <citation type="submission" date="2011-09" db="EMBL/GenBank/DDBJ databases">
        <title>The Genome Sequence of Bacillus smithii 7_3_47FAA.</title>
        <authorList>
            <consortium name="The Broad Institute Genome Sequencing Platform"/>
            <person name="Earl A."/>
            <person name="Ward D."/>
            <person name="Feldgarden M."/>
            <person name="Gevers D."/>
            <person name="Daigneault M."/>
            <person name="Strauss J."/>
            <person name="Allen-Vercoe E."/>
            <person name="Young S.K."/>
            <person name="Zeng Q."/>
            <person name="Gargeya S."/>
            <person name="Fitzgerald M."/>
            <person name="Haas B."/>
            <person name="Abouelleil A."/>
            <person name="Alvarado L."/>
            <person name="Arachchi H.M."/>
            <person name="Berlin A."/>
            <person name="Brown A."/>
            <person name="Chapman S.B."/>
            <person name="Chen Z."/>
            <person name="Dunbar C."/>
            <person name="Freedman E."/>
            <person name="Gearin G."/>
            <person name="Goldberg J."/>
            <person name="Griggs A."/>
            <person name="Gujja S."/>
            <person name="Heiman D."/>
            <person name="Howarth C."/>
            <person name="Larson L."/>
            <person name="Lui A."/>
            <person name="MacDonald P.J.P."/>
            <person name="Montmayeur A."/>
            <person name="Murphy C."/>
            <person name="Neiman D."/>
            <person name="Pearson M."/>
            <person name="Priest M."/>
            <person name="Roberts A."/>
            <person name="Saif S."/>
            <person name="Shea T."/>
            <person name="Shenoy N."/>
            <person name="Sisk P."/>
            <person name="Stolte C."/>
            <person name="Sykes S."/>
            <person name="Wortman J."/>
            <person name="Nusbaum C."/>
            <person name="Birren B."/>
        </authorList>
    </citation>
    <scope>NUCLEOTIDE SEQUENCE [LARGE SCALE GENOMIC DNA]</scope>
    <source>
        <strain evidence="1 2">7_3_47FAA</strain>
    </source>
</reference>
<name>G9QPS4_9BACI</name>
<evidence type="ECO:0008006" key="3">
    <source>
        <dbReference type="Google" id="ProtNLM"/>
    </source>
</evidence>
<dbReference type="GeneID" id="87582298"/>
<protein>
    <recommendedName>
        <fullName evidence="3">DUF2624 domain-containing protein</fullName>
    </recommendedName>
</protein>
<dbReference type="Proteomes" id="UP000011747">
    <property type="component" value="Unassembled WGS sequence"/>
</dbReference>
<dbReference type="Pfam" id="PF11116">
    <property type="entry name" value="DUF2624"/>
    <property type="match status" value="1"/>
</dbReference>
<accession>G9QPS4</accession>
<dbReference type="AlphaFoldDB" id="G9QPS4"/>
<comment type="caution">
    <text evidence="1">The sequence shown here is derived from an EMBL/GenBank/DDBJ whole genome shotgun (WGS) entry which is preliminary data.</text>
</comment>
<proteinExistence type="predicted"/>
<sequence length="86" mass="9997">MKFIQTMINHKISTMTGTELYKWGKQFKISITKEQADAIAAHLRGKKIDLFDDKQRTQLIKEIAKIIGPKKAKEINELFILFMNSE</sequence>
<dbReference type="PATRIC" id="fig|665952.3.peg.3183"/>
<gene>
    <name evidence="1" type="ORF">HMPREF1015_00291</name>
</gene>